<evidence type="ECO:0008006" key="4">
    <source>
        <dbReference type="Google" id="ProtNLM"/>
    </source>
</evidence>
<feature type="transmembrane region" description="Helical" evidence="1">
    <location>
        <begin position="33"/>
        <end position="51"/>
    </location>
</feature>
<dbReference type="RefSeq" id="WP_311544957.1">
    <property type="nucleotide sequence ID" value="NZ_JAVREK010000008.1"/>
</dbReference>
<accession>A0ABU2KT93</accession>
<dbReference type="Proteomes" id="UP001183226">
    <property type="component" value="Unassembled WGS sequence"/>
</dbReference>
<keyword evidence="1" id="KW-0812">Transmembrane</keyword>
<name>A0ABU2KT93_9ACTN</name>
<proteinExistence type="predicted"/>
<keyword evidence="1" id="KW-0472">Membrane</keyword>
<evidence type="ECO:0000313" key="2">
    <source>
        <dbReference type="EMBL" id="MDT0302475.1"/>
    </source>
</evidence>
<protein>
    <recommendedName>
        <fullName evidence="4">DUF2530 domain-containing protein</fullName>
    </recommendedName>
</protein>
<gene>
    <name evidence="2" type="ORF">RM446_10185</name>
</gene>
<evidence type="ECO:0000313" key="3">
    <source>
        <dbReference type="Proteomes" id="UP001183226"/>
    </source>
</evidence>
<evidence type="ECO:0000256" key="1">
    <source>
        <dbReference type="SAM" id="Phobius"/>
    </source>
</evidence>
<sequence>MKPVSAWETVMWVCAAVALVSSGITAAVQDNPIGAWVSLVVAAVIAVAAGAERRRVLQRRDRA</sequence>
<keyword evidence="1" id="KW-1133">Transmembrane helix</keyword>
<organism evidence="2 3">
    <name type="scientific">Streptomonospora wellingtoniae</name>
    <dbReference type="NCBI Taxonomy" id="3075544"/>
    <lineage>
        <taxon>Bacteria</taxon>
        <taxon>Bacillati</taxon>
        <taxon>Actinomycetota</taxon>
        <taxon>Actinomycetes</taxon>
        <taxon>Streptosporangiales</taxon>
        <taxon>Nocardiopsidaceae</taxon>
        <taxon>Streptomonospora</taxon>
    </lineage>
</organism>
<dbReference type="EMBL" id="JAVREK010000008">
    <property type="protein sequence ID" value="MDT0302475.1"/>
    <property type="molecule type" value="Genomic_DNA"/>
</dbReference>
<reference evidence="3" key="1">
    <citation type="submission" date="2023-07" db="EMBL/GenBank/DDBJ databases">
        <title>30 novel species of actinomycetes from the DSMZ collection.</title>
        <authorList>
            <person name="Nouioui I."/>
        </authorList>
    </citation>
    <scope>NUCLEOTIDE SEQUENCE [LARGE SCALE GENOMIC DNA]</scope>
    <source>
        <strain evidence="3">DSM 45055</strain>
    </source>
</reference>
<comment type="caution">
    <text evidence="2">The sequence shown here is derived from an EMBL/GenBank/DDBJ whole genome shotgun (WGS) entry which is preliminary data.</text>
</comment>
<keyword evidence="3" id="KW-1185">Reference proteome</keyword>